<evidence type="ECO:0000256" key="6">
    <source>
        <dbReference type="SAM" id="Phobius"/>
    </source>
</evidence>
<evidence type="ECO:0000256" key="3">
    <source>
        <dbReference type="ARBA" id="ARBA00022692"/>
    </source>
</evidence>
<feature type="transmembrane region" description="Helical" evidence="6">
    <location>
        <begin position="270"/>
        <end position="295"/>
    </location>
</feature>
<dbReference type="InterPro" id="IPR036259">
    <property type="entry name" value="MFS_trans_sf"/>
</dbReference>
<dbReference type="InterPro" id="IPR020846">
    <property type="entry name" value="MFS_dom"/>
</dbReference>
<keyword evidence="2" id="KW-0813">Transport</keyword>
<dbReference type="KEGG" id="lng:BSQ50_05530"/>
<sequence>MKQYLEDEAVQRHRWWILGAIGLFTIMATLDGSIVNIALPVISQDLKIPMNQAEWVVSLYLIVICSLLLFFGKLGDIIGKIKIFRIGTFFFVIGSLLAGFKGNFSLLLVARGIQAFGASMTMATNNGIITEIFPFSERGKALGLIGSFVALGSIAGPGVGGLILAHFTWGYIFWINVPIGILTIILGAFILPADFNKRKTILDYQGAFYLAIFMVSLFTAVFLGQEIGFMAPLIIVLFVVAIVSLVFFVRTELTQTEPLISFTIFKNQQFSRSLLTGFLIFVTNFFFNVISPFYLENARSLSPRIAGYILMIFPLVQVIIVK</sequence>
<dbReference type="PANTHER" id="PTHR42718:SF9">
    <property type="entry name" value="MAJOR FACILITATOR SUPERFAMILY MULTIDRUG TRANSPORTER MFSC"/>
    <property type="match status" value="1"/>
</dbReference>
<protein>
    <recommendedName>
        <fullName evidence="7">Major facilitator superfamily (MFS) profile domain-containing protein</fullName>
    </recommendedName>
</protein>
<dbReference type="EMBL" id="CP018180">
    <property type="protein sequence ID" value="AUJ32063.1"/>
    <property type="molecule type" value="Genomic_DNA"/>
</dbReference>
<dbReference type="PROSITE" id="PS50850">
    <property type="entry name" value="MFS"/>
    <property type="match status" value="1"/>
</dbReference>
<dbReference type="Gene3D" id="1.20.1250.20">
    <property type="entry name" value="MFS general substrate transporter like domains"/>
    <property type="match status" value="1"/>
</dbReference>
<dbReference type="Proteomes" id="UP000324497">
    <property type="component" value="Chromosome"/>
</dbReference>
<feature type="domain" description="Major facilitator superfamily (MFS) profile" evidence="7">
    <location>
        <begin position="17"/>
        <end position="322"/>
    </location>
</feature>
<dbReference type="SUPFAM" id="SSF103473">
    <property type="entry name" value="MFS general substrate transporter"/>
    <property type="match status" value="1"/>
</dbReference>
<evidence type="ECO:0000256" key="1">
    <source>
        <dbReference type="ARBA" id="ARBA00004651"/>
    </source>
</evidence>
<evidence type="ECO:0000256" key="2">
    <source>
        <dbReference type="ARBA" id="ARBA00022448"/>
    </source>
</evidence>
<comment type="subcellular location">
    <subcellularLocation>
        <location evidence="1">Cell membrane</location>
        <topology evidence="1">Multi-pass membrane protein</topology>
    </subcellularLocation>
</comment>
<dbReference type="GO" id="GO:0022857">
    <property type="term" value="F:transmembrane transporter activity"/>
    <property type="evidence" value="ECO:0007669"/>
    <property type="project" value="InterPro"/>
</dbReference>
<feature type="transmembrane region" description="Helical" evidence="6">
    <location>
        <begin position="55"/>
        <end position="71"/>
    </location>
</feature>
<evidence type="ECO:0000313" key="8">
    <source>
        <dbReference type="EMBL" id="AUJ32063.1"/>
    </source>
</evidence>
<evidence type="ECO:0000259" key="7">
    <source>
        <dbReference type="PROSITE" id="PS50850"/>
    </source>
</evidence>
<feature type="transmembrane region" description="Helical" evidence="6">
    <location>
        <begin position="171"/>
        <end position="192"/>
    </location>
</feature>
<feature type="transmembrane region" description="Helical" evidence="6">
    <location>
        <begin position="141"/>
        <end position="165"/>
    </location>
</feature>
<keyword evidence="4 6" id="KW-1133">Transmembrane helix</keyword>
<feature type="transmembrane region" description="Helical" evidence="6">
    <location>
        <begin position="301"/>
        <end position="321"/>
    </location>
</feature>
<dbReference type="Pfam" id="PF07690">
    <property type="entry name" value="MFS_1"/>
    <property type="match status" value="1"/>
</dbReference>
<dbReference type="PRINTS" id="PR01036">
    <property type="entry name" value="TCRTETB"/>
</dbReference>
<keyword evidence="9" id="KW-1185">Reference proteome</keyword>
<dbReference type="GO" id="GO:0005886">
    <property type="term" value="C:plasma membrane"/>
    <property type="evidence" value="ECO:0007669"/>
    <property type="project" value="UniProtKB-SubCell"/>
</dbReference>
<feature type="transmembrane region" description="Helical" evidence="6">
    <location>
        <begin position="83"/>
        <end position="100"/>
    </location>
</feature>
<dbReference type="CDD" id="cd17321">
    <property type="entry name" value="MFS_MMR_MDR_like"/>
    <property type="match status" value="1"/>
</dbReference>
<feature type="transmembrane region" description="Helical" evidence="6">
    <location>
        <begin position="204"/>
        <end position="223"/>
    </location>
</feature>
<keyword evidence="5 6" id="KW-0472">Membrane</keyword>
<name>A0A3S6QVI6_9LACO</name>
<feature type="transmembrane region" description="Helical" evidence="6">
    <location>
        <begin position="229"/>
        <end position="249"/>
    </location>
</feature>
<dbReference type="Gene3D" id="1.20.1720.10">
    <property type="entry name" value="Multidrug resistance protein D"/>
    <property type="match status" value="1"/>
</dbReference>
<gene>
    <name evidence="8" type="ORF">BSQ50_05530</name>
</gene>
<feature type="transmembrane region" description="Helical" evidence="6">
    <location>
        <begin position="106"/>
        <end position="129"/>
    </location>
</feature>
<accession>A0A3S6QVI6</accession>
<keyword evidence="3 6" id="KW-0812">Transmembrane</keyword>
<feature type="transmembrane region" description="Helical" evidence="6">
    <location>
        <begin position="15"/>
        <end position="43"/>
    </location>
</feature>
<dbReference type="InterPro" id="IPR011701">
    <property type="entry name" value="MFS"/>
</dbReference>
<evidence type="ECO:0000256" key="5">
    <source>
        <dbReference type="ARBA" id="ARBA00023136"/>
    </source>
</evidence>
<dbReference type="PANTHER" id="PTHR42718">
    <property type="entry name" value="MAJOR FACILITATOR SUPERFAMILY MULTIDRUG TRANSPORTER MFSC"/>
    <property type="match status" value="1"/>
</dbReference>
<reference evidence="8 9" key="1">
    <citation type="submission" date="2016-11" db="EMBL/GenBank/DDBJ databases">
        <title>Interaction between Lactobacillus species and yeast in water kefir.</title>
        <authorList>
            <person name="Behr J."/>
            <person name="Xu D."/>
            <person name="Vogel R.F."/>
        </authorList>
    </citation>
    <scope>NUCLEOTIDE SEQUENCE [LARGE SCALE GENOMIC DNA]</scope>
    <source>
        <strain evidence="8 9">TMW 1.1827</strain>
    </source>
</reference>
<proteinExistence type="predicted"/>
<organism evidence="8 9">
    <name type="scientific">Liquorilactobacillus nagelii</name>
    <dbReference type="NCBI Taxonomy" id="82688"/>
    <lineage>
        <taxon>Bacteria</taxon>
        <taxon>Bacillati</taxon>
        <taxon>Bacillota</taxon>
        <taxon>Bacilli</taxon>
        <taxon>Lactobacillales</taxon>
        <taxon>Lactobacillaceae</taxon>
        <taxon>Liquorilactobacillus</taxon>
    </lineage>
</organism>
<evidence type="ECO:0000313" key="9">
    <source>
        <dbReference type="Proteomes" id="UP000324497"/>
    </source>
</evidence>
<dbReference type="AlphaFoldDB" id="A0A3S6QVI6"/>
<evidence type="ECO:0000256" key="4">
    <source>
        <dbReference type="ARBA" id="ARBA00022989"/>
    </source>
</evidence>